<dbReference type="Proteomes" id="UP000280507">
    <property type="component" value="Unassembled WGS sequence"/>
</dbReference>
<comment type="caution">
    <text evidence="1">The sequence shown here is derived from an EMBL/GenBank/DDBJ whole genome shotgun (WGS) entry which is preliminary data.</text>
</comment>
<keyword evidence="2" id="KW-1185">Reference proteome</keyword>
<accession>A0A3M8Q784</accession>
<name>A0A3M8Q784_9GAMM</name>
<proteinExistence type="predicted"/>
<dbReference type="RefSeq" id="WP_123095113.1">
    <property type="nucleotide sequence ID" value="NZ_RIZG01000003.1"/>
</dbReference>
<organism evidence="1 2">
    <name type="scientific">Marinomonas hwangdonensis</name>
    <dbReference type="NCBI Taxonomy" id="1053647"/>
    <lineage>
        <taxon>Bacteria</taxon>
        <taxon>Pseudomonadati</taxon>
        <taxon>Pseudomonadota</taxon>
        <taxon>Gammaproteobacteria</taxon>
        <taxon>Oceanospirillales</taxon>
        <taxon>Oceanospirillaceae</taxon>
        <taxon>Marinomonas</taxon>
    </lineage>
</organism>
<dbReference type="OrthoDB" id="7593251at2"/>
<reference evidence="1 2" key="1">
    <citation type="journal article" date="2012" name="Int. J. Syst. Evol. Microbiol.">
        <title>Marinomonas hwangdonensis sp. nov., isolated from seawater.</title>
        <authorList>
            <person name="Jung Y.T."/>
            <person name="Oh T.K."/>
            <person name="Yoon J.H."/>
        </authorList>
    </citation>
    <scope>NUCLEOTIDE SEQUENCE [LARGE SCALE GENOMIC DNA]</scope>
    <source>
        <strain evidence="1 2">HDW-15</strain>
    </source>
</reference>
<gene>
    <name evidence="1" type="ORF">EBI00_06490</name>
</gene>
<dbReference type="EMBL" id="RIZG01000003">
    <property type="protein sequence ID" value="RNF51541.1"/>
    <property type="molecule type" value="Genomic_DNA"/>
</dbReference>
<dbReference type="AlphaFoldDB" id="A0A3M8Q784"/>
<evidence type="ECO:0000313" key="1">
    <source>
        <dbReference type="EMBL" id="RNF51541.1"/>
    </source>
</evidence>
<protein>
    <submittedName>
        <fullName evidence="1">Uncharacterized protein</fullName>
    </submittedName>
</protein>
<sequence>MNKNKINSIDELYKLFDENSEMEIDAEFSKQTRLIVQSLNAKGVHLNRWWVMTPTNWQCPSCNRTKLEIARLDHHGFASCQLHEHHDHMKDTVRELFIESSSSRDVVVADCMSERFAIRTAFAISAYDNTVICADCNKADGEAKRLSNANRYFSFSPSEIAKFIIVNPNEEHRIDQEKAKNLWDENKFTFDKRMEIAGLIADLAASNNHWYKPSTKTSKGIEKDANYWFSYYGLSEIDREKEPRQLLYNPTPFKGRVDLWRKTLRAENSRKPTPGDVQHLVKVNGRFWNKVDDIWECPCCKRSKYECIQMSKKNKWVFEIKNIYSNCESSDKYCEFIDVCNECYKTSQHLGQEAVNKLERDDCFDFRGGYYQSLLSIDELSRVIEARANSSHVINNKLADELVFLASNRAINQNYFDSPKHREERRS</sequence>
<evidence type="ECO:0000313" key="2">
    <source>
        <dbReference type="Proteomes" id="UP000280507"/>
    </source>
</evidence>